<dbReference type="EMBL" id="JAVRRR010000208">
    <property type="protein sequence ID" value="KAK5144626.1"/>
    <property type="molecule type" value="Genomic_DNA"/>
</dbReference>
<dbReference type="PANTHER" id="PTHR42085">
    <property type="entry name" value="F-BOX DOMAIN-CONTAINING PROTEIN"/>
    <property type="match status" value="1"/>
</dbReference>
<gene>
    <name evidence="2" type="ORF">LTR32_003472</name>
</gene>
<comment type="caution">
    <text evidence="2">The sequence shown here is derived from an EMBL/GenBank/DDBJ whole genome shotgun (WGS) entry which is preliminary data.</text>
</comment>
<dbReference type="InterPro" id="IPR038883">
    <property type="entry name" value="AN11006-like"/>
</dbReference>
<reference evidence="2 3" key="1">
    <citation type="submission" date="2023-08" db="EMBL/GenBank/DDBJ databases">
        <title>Black Yeasts Isolated from many extreme environments.</title>
        <authorList>
            <person name="Coleine C."/>
            <person name="Stajich J.E."/>
            <person name="Selbmann L."/>
        </authorList>
    </citation>
    <scope>NUCLEOTIDE SEQUENCE [LARGE SCALE GENOMIC DNA]</scope>
    <source>
        <strain evidence="2 3">CCFEE 5386</strain>
    </source>
</reference>
<name>A0ABR0L7D3_9PEZI</name>
<dbReference type="PANTHER" id="PTHR42085:SF1">
    <property type="entry name" value="F-BOX DOMAIN-CONTAINING PROTEIN"/>
    <property type="match status" value="1"/>
</dbReference>
<proteinExistence type="predicted"/>
<accession>A0ABR0L7D3</accession>
<evidence type="ECO:0000313" key="3">
    <source>
        <dbReference type="Proteomes" id="UP001308179"/>
    </source>
</evidence>
<dbReference type="InterPro" id="IPR045518">
    <property type="entry name" value="2EXR"/>
</dbReference>
<organism evidence="2 3">
    <name type="scientific">Rachicladosporium monterosium</name>
    <dbReference type="NCBI Taxonomy" id="1507873"/>
    <lineage>
        <taxon>Eukaryota</taxon>
        <taxon>Fungi</taxon>
        <taxon>Dikarya</taxon>
        <taxon>Ascomycota</taxon>
        <taxon>Pezizomycotina</taxon>
        <taxon>Dothideomycetes</taxon>
        <taxon>Dothideomycetidae</taxon>
        <taxon>Cladosporiales</taxon>
        <taxon>Cladosporiaceae</taxon>
        <taxon>Rachicladosporium</taxon>
    </lineage>
</organism>
<sequence length="280" mass="31992">MPGGSHLPFLNTLLHTITTSQKYTASPRKITVTRPRGWQRPGMSSSDESPLLALPPELRNRIYELVLVDDGNEIIDIYPETDHFVTNPYLWQPALTRVSKELRHETLAMFYGQNTFRVPLTSDVYRSVGVLVFPDAIPMHLPDGYPLAQFNLECWEEFAEFVEKWFRTNTAHLKLIKTLSMDFCYDHNACFEVVVSSCGVQSTIKRRVARDSEMYPEPDPSDCWALDLGESTDCRIAERVECVLGTGAARQPHLTLDVCLGLLDLAKEQYGFCSRYEHLW</sequence>
<dbReference type="Proteomes" id="UP001308179">
    <property type="component" value="Unassembled WGS sequence"/>
</dbReference>
<evidence type="ECO:0000259" key="1">
    <source>
        <dbReference type="Pfam" id="PF20150"/>
    </source>
</evidence>
<dbReference type="Pfam" id="PF20150">
    <property type="entry name" value="2EXR"/>
    <property type="match status" value="1"/>
</dbReference>
<protein>
    <recommendedName>
        <fullName evidence="1">2EXR domain-containing protein</fullName>
    </recommendedName>
</protein>
<feature type="domain" description="2EXR" evidence="1">
    <location>
        <begin position="54"/>
        <end position="117"/>
    </location>
</feature>
<keyword evidence="3" id="KW-1185">Reference proteome</keyword>
<evidence type="ECO:0000313" key="2">
    <source>
        <dbReference type="EMBL" id="KAK5144626.1"/>
    </source>
</evidence>